<reference evidence="1 2" key="1">
    <citation type="submission" date="2015-05" db="EMBL/GenBank/DDBJ databases">
        <title>Photobacterium galathea sp. nov.</title>
        <authorList>
            <person name="Machado H."/>
            <person name="Gram L."/>
        </authorList>
    </citation>
    <scope>NUCLEOTIDE SEQUENCE [LARGE SCALE GENOMIC DNA]</scope>
    <source>
        <strain evidence="1 2">CGMCC 1.12159</strain>
    </source>
</reference>
<dbReference type="AlphaFoldDB" id="A0A0J1H470"/>
<evidence type="ECO:0000313" key="2">
    <source>
        <dbReference type="Proteomes" id="UP000036097"/>
    </source>
</evidence>
<keyword evidence="2" id="KW-1185">Reference proteome</keyword>
<proteinExistence type="predicted"/>
<name>A0A0J1H470_9GAMM</name>
<protein>
    <submittedName>
        <fullName evidence="1">Uncharacterized protein</fullName>
    </submittedName>
</protein>
<dbReference type="PATRIC" id="fig|1195763.3.peg.1711"/>
<organism evidence="1 2">
    <name type="scientific">Photobacterium aquae</name>
    <dbReference type="NCBI Taxonomy" id="1195763"/>
    <lineage>
        <taxon>Bacteria</taxon>
        <taxon>Pseudomonadati</taxon>
        <taxon>Pseudomonadota</taxon>
        <taxon>Gammaproteobacteria</taxon>
        <taxon>Vibrionales</taxon>
        <taxon>Vibrionaceae</taxon>
        <taxon>Photobacterium</taxon>
    </lineage>
</organism>
<dbReference type="Proteomes" id="UP000036097">
    <property type="component" value="Unassembled WGS sequence"/>
</dbReference>
<gene>
    <name evidence="1" type="ORF">ABT56_08035</name>
</gene>
<evidence type="ECO:0000313" key="1">
    <source>
        <dbReference type="EMBL" id="KLV06571.1"/>
    </source>
</evidence>
<dbReference type="EMBL" id="LDOT01000009">
    <property type="protein sequence ID" value="KLV06571.1"/>
    <property type="molecule type" value="Genomic_DNA"/>
</dbReference>
<comment type="caution">
    <text evidence="1">The sequence shown here is derived from an EMBL/GenBank/DDBJ whole genome shotgun (WGS) entry which is preliminary data.</text>
</comment>
<accession>A0A0J1H470</accession>
<sequence>MNRAAFTAALCYSLYGHRDKRVHTAGALCKELRAAMVLGEQPDISIIDAKRQGRIPRLLIAMHES</sequence>